<name>A0A2U3DRK5_PURLI</name>
<dbReference type="EMBL" id="LCWV01000042">
    <property type="protein sequence ID" value="PWI64891.1"/>
    <property type="molecule type" value="Genomic_DNA"/>
</dbReference>
<evidence type="ECO:0000313" key="4">
    <source>
        <dbReference type="Proteomes" id="UP000245956"/>
    </source>
</evidence>
<dbReference type="PROSITE" id="PS51186">
    <property type="entry name" value="GNAT"/>
    <property type="match status" value="1"/>
</dbReference>
<dbReference type="PANTHER" id="PTHR42791:SF16">
    <property type="entry name" value="N-ACETYLTRANSFERASE DOMAIN-CONTAINING PROTEIN"/>
    <property type="match status" value="1"/>
</dbReference>
<dbReference type="InterPro" id="IPR000182">
    <property type="entry name" value="GNAT_dom"/>
</dbReference>
<organism evidence="3 4">
    <name type="scientific">Purpureocillium lilacinum</name>
    <name type="common">Paecilomyces lilacinus</name>
    <dbReference type="NCBI Taxonomy" id="33203"/>
    <lineage>
        <taxon>Eukaryota</taxon>
        <taxon>Fungi</taxon>
        <taxon>Dikarya</taxon>
        <taxon>Ascomycota</taxon>
        <taxon>Pezizomycotina</taxon>
        <taxon>Sordariomycetes</taxon>
        <taxon>Hypocreomycetidae</taxon>
        <taxon>Hypocreales</taxon>
        <taxon>Ophiocordycipitaceae</taxon>
        <taxon>Purpureocillium</taxon>
    </lineage>
</organism>
<feature type="region of interest" description="Disordered" evidence="1">
    <location>
        <begin position="384"/>
        <end position="408"/>
    </location>
</feature>
<feature type="domain" description="N-acetyltransferase" evidence="2">
    <location>
        <begin position="131"/>
        <end position="276"/>
    </location>
</feature>
<proteinExistence type="predicted"/>
<protein>
    <recommendedName>
        <fullName evidence="2">N-acetyltransferase domain-containing protein</fullName>
    </recommendedName>
</protein>
<dbReference type="GO" id="GO:0016747">
    <property type="term" value="F:acyltransferase activity, transferring groups other than amino-acyl groups"/>
    <property type="evidence" value="ECO:0007669"/>
    <property type="project" value="InterPro"/>
</dbReference>
<reference evidence="3 4" key="1">
    <citation type="journal article" date="2016" name="Front. Microbiol.">
        <title>Genome and transcriptome sequences reveal the specific parasitism of the nematophagous Purpureocillium lilacinum 36-1.</title>
        <authorList>
            <person name="Xie J."/>
            <person name="Li S."/>
            <person name="Mo C."/>
            <person name="Xiao X."/>
            <person name="Peng D."/>
            <person name="Wang G."/>
            <person name="Xiao Y."/>
        </authorList>
    </citation>
    <scope>NUCLEOTIDE SEQUENCE [LARGE SCALE GENOMIC DNA]</scope>
    <source>
        <strain evidence="3 4">36-1</strain>
    </source>
</reference>
<dbReference type="SUPFAM" id="SSF55729">
    <property type="entry name" value="Acyl-CoA N-acyltransferases (Nat)"/>
    <property type="match status" value="1"/>
</dbReference>
<comment type="caution">
    <text evidence="3">The sequence shown here is derived from an EMBL/GenBank/DDBJ whole genome shotgun (WGS) entry which is preliminary data.</text>
</comment>
<evidence type="ECO:0000313" key="3">
    <source>
        <dbReference type="EMBL" id="PWI64891.1"/>
    </source>
</evidence>
<gene>
    <name evidence="3" type="ORF">PCL_08438</name>
</gene>
<dbReference type="PANTHER" id="PTHR42791">
    <property type="entry name" value="GNAT FAMILY ACETYLTRANSFERASE"/>
    <property type="match status" value="1"/>
</dbReference>
<dbReference type="Proteomes" id="UP000245956">
    <property type="component" value="Unassembled WGS sequence"/>
</dbReference>
<evidence type="ECO:0000256" key="1">
    <source>
        <dbReference type="SAM" id="MobiDB-lite"/>
    </source>
</evidence>
<dbReference type="Gene3D" id="3.40.630.30">
    <property type="match status" value="1"/>
</dbReference>
<evidence type="ECO:0000259" key="2">
    <source>
        <dbReference type="PROSITE" id="PS51186"/>
    </source>
</evidence>
<dbReference type="InterPro" id="IPR016181">
    <property type="entry name" value="Acyl_CoA_acyltransferase"/>
</dbReference>
<sequence length="435" mass="48271">MSIARPMPVLHRSSKPIERIDARISAPKRRNSDIYGRSTHGSLDAKMPAIRKARRSDIRAMAESAAAAFMDEELWGKVMHPHRKEYPGDFVLGFERKILRNWHHPRRRFLVGLDRHSGKVVGFAEWERQGILDDPVAPSWVQYLDIGQAMNKATEYFVEGVSYLRPNRAADPTKTHILDETFPLIAHYWCGHRSQNWCLQLLAVHPDFQGHGLGAELVQWGVDAADEESICASVVSAEEKEGFYNRFGFAEVGRANVGSLKDNGINGGAIMFRERRCPETNAQDKRGEVHPGLAFFHPASVLELATGDGGIHSLRVDVVHPIAEVLAHLVAHLNRRALGTNVGGASGDVRLGRQDLAVALAHAPKHGGVDRSTRRDAAAKYWNTDDHAGLRQQGELSVPNPGEDTAEPRLSFDECEFHQGQLSIGMMPKARPTDL</sequence>
<dbReference type="InterPro" id="IPR052523">
    <property type="entry name" value="Trichothecene_AcTrans"/>
</dbReference>
<dbReference type="Pfam" id="PF13508">
    <property type="entry name" value="Acetyltransf_7"/>
    <property type="match status" value="1"/>
</dbReference>
<dbReference type="CDD" id="cd04301">
    <property type="entry name" value="NAT_SF"/>
    <property type="match status" value="1"/>
</dbReference>
<dbReference type="AlphaFoldDB" id="A0A2U3DRK5"/>
<accession>A0A2U3DRK5</accession>